<dbReference type="AlphaFoldDB" id="A0A914R7J5"/>
<proteinExistence type="predicted"/>
<evidence type="ECO:0000256" key="1">
    <source>
        <dbReference type="SAM" id="Phobius"/>
    </source>
</evidence>
<evidence type="ECO:0000313" key="3">
    <source>
        <dbReference type="WBParaSite" id="PDA_v2.g7549.t1"/>
    </source>
</evidence>
<keyword evidence="1" id="KW-0812">Transmembrane</keyword>
<feature type="transmembrane region" description="Helical" evidence="1">
    <location>
        <begin position="106"/>
        <end position="133"/>
    </location>
</feature>
<dbReference type="Proteomes" id="UP000887578">
    <property type="component" value="Unplaced"/>
</dbReference>
<reference evidence="3" key="1">
    <citation type="submission" date="2022-11" db="UniProtKB">
        <authorList>
            <consortium name="WormBaseParasite"/>
        </authorList>
    </citation>
    <scope>IDENTIFICATION</scope>
</reference>
<organism evidence="2 3">
    <name type="scientific">Panagrolaimus davidi</name>
    <dbReference type="NCBI Taxonomy" id="227884"/>
    <lineage>
        <taxon>Eukaryota</taxon>
        <taxon>Metazoa</taxon>
        <taxon>Ecdysozoa</taxon>
        <taxon>Nematoda</taxon>
        <taxon>Chromadorea</taxon>
        <taxon>Rhabditida</taxon>
        <taxon>Tylenchina</taxon>
        <taxon>Panagrolaimomorpha</taxon>
        <taxon>Panagrolaimoidea</taxon>
        <taxon>Panagrolaimidae</taxon>
        <taxon>Panagrolaimus</taxon>
    </lineage>
</organism>
<keyword evidence="2" id="KW-1185">Reference proteome</keyword>
<evidence type="ECO:0000313" key="2">
    <source>
        <dbReference type="Proteomes" id="UP000887578"/>
    </source>
</evidence>
<keyword evidence="1" id="KW-0472">Membrane</keyword>
<dbReference type="WBParaSite" id="PDA_v2.g7549.t1">
    <property type="protein sequence ID" value="PDA_v2.g7549.t1"/>
    <property type="gene ID" value="PDA_v2.g7549"/>
</dbReference>
<accession>A0A914R7J5</accession>
<protein>
    <submittedName>
        <fullName evidence="3">Uncharacterized protein</fullName>
    </submittedName>
</protein>
<keyword evidence="1" id="KW-1133">Transmembrane helix</keyword>
<feature type="transmembrane region" description="Helical" evidence="1">
    <location>
        <begin position="47"/>
        <end position="65"/>
    </location>
</feature>
<name>A0A914R7J5_9BILA</name>
<sequence length="136" mass="15477">MPSPLMTLAAPVAVPLASLAVKTIEVVIERQQILNATKINEQIQRQYFLRFLGFIAVIALAYLFWSHSAALKEQRIQNEMVHQRMEAERERKAQMEISRQKHMYDALIYCVTVFGAAGVAVAVVGATIVFWLFRKQ</sequence>